<feature type="transmembrane region" description="Helical" evidence="2">
    <location>
        <begin position="259"/>
        <end position="277"/>
    </location>
</feature>
<feature type="domain" description="DUF6594" evidence="3">
    <location>
        <begin position="50"/>
        <end position="320"/>
    </location>
</feature>
<dbReference type="Pfam" id="PF20237">
    <property type="entry name" value="DUF6594"/>
    <property type="match status" value="1"/>
</dbReference>
<keyword evidence="2" id="KW-1133">Transmembrane helix</keyword>
<organism evidence="4 5">
    <name type="scientific">Pseudallescheria apiosperma</name>
    <name type="common">Scedosporium apiospermum</name>
    <dbReference type="NCBI Taxonomy" id="563466"/>
    <lineage>
        <taxon>Eukaryota</taxon>
        <taxon>Fungi</taxon>
        <taxon>Dikarya</taxon>
        <taxon>Ascomycota</taxon>
        <taxon>Pezizomycotina</taxon>
        <taxon>Sordariomycetes</taxon>
        <taxon>Hypocreomycetidae</taxon>
        <taxon>Microascales</taxon>
        <taxon>Microascaceae</taxon>
        <taxon>Scedosporium</taxon>
    </lineage>
</organism>
<dbReference type="OMA" id="MVFLQIG"/>
<keyword evidence="2" id="KW-0812">Transmembrane</keyword>
<evidence type="ECO:0000256" key="1">
    <source>
        <dbReference type="SAM" id="MobiDB-lite"/>
    </source>
</evidence>
<reference evidence="4 5" key="1">
    <citation type="journal article" date="2014" name="Genome Announc.">
        <title>Draft genome sequence of the pathogenic fungus Scedosporium apiospermum.</title>
        <authorList>
            <person name="Vandeputte P."/>
            <person name="Ghamrawi S."/>
            <person name="Rechenmann M."/>
            <person name="Iltis A."/>
            <person name="Giraud S."/>
            <person name="Fleury M."/>
            <person name="Thornton C."/>
            <person name="Delhaes L."/>
            <person name="Meyer W."/>
            <person name="Papon N."/>
            <person name="Bouchara J.P."/>
        </authorList>
    </citation>
    <scope>NUCLEOTIDE SEQUENCE [LARGE SCALE GENOMIC DNA]</scope>
    <source>
        <strain evidence="4 5">IHEM 14462</strain>
    </source>
</reference>
<evidence type="ECO:0000313" key="4">
    <source>
        <dbReference type="EMBL" id="KEZ39424.1"/>
    </source>
</evidence>
<feature type="compositionally biased region" description="Polar residues" evidence="1">
    <location>
        <begin position="7"/>
        <end position="31"/>
    </location>
</feature>
<feature type="region of interest" description="Disordered" evidence="1">
    <location>
        <begin position="1"/>
        <end position="43"/>
    </location>
</feature>
<accession>A0A084FWG2</accession>
<feature type="transmembrane region" description="Helical" evidence="2">
    <location>
        <begin position="289"/>
        <end position="309"/>
    </location>
</feature>
<protein>
    <recommendedName>
        <fullName evidence="3">DUF6594 domain-containing protein</fullName>
    </recommendedName>
</protein>
<dbReference type="AlphaFoldDB" id="A0A084FWG2"/>
<evidence type="ECO:0000313" key="5">
    <source>
        <dbReference type="Proteomes" id="UP000028545"/>
    </source>
</evidence>
<dbReference type="VEuPathDB" id="FungiDB:SAPIO_CDS10141"/>
<comment type="caution">
    <text evidence="4">The sequence shown here is derived from an EMBL/GenBank/DDBJ whole genome shotgun (WGS) entry which is preliminary data.</text>
</comment>
<name>A0A084FWG2_PSEDA</name>
<evidence type="ECO:0000259" key="3">
    <source>
        <dbReference type="Pfam" id="PF20237"/>
    </source>
</evidence>
<gene>
    <name evidence="4" type="ORF">SAPIO_CDS10141</name>
</gene>
<dbReference type="OrthoDB" id="5416037at2759"/>
<dbReference type="HOGENOM" id="CLU_051118_1_1_1"/>
<dbReference type="RefSeq" id="XP_016639223.1">
    <property type="nucleotide sequence ID" value="XM_016783786.1"/>
</dbReference>
<dbReference type="PANTHER" id="PTHR34502">
    <property type="entry name" value="DUF6594 DOMAIN-CONTAINING PROTEIN-RELATED"/>
    <property type="match status" value="1"/>
</dbReference>
<keyword evidence="5" id="KW-1185">Reference proteome</keyword>
<dbReference type="KEGG" id="sapo:SAPIO_CDS10141"/>
<dbReference type="PANTHER" id="PTHR34502:SF4">
    <property type="entry name" value="DUF6594 DOMAIN-CONTAINING PROTEIN"/>
    <property type="match status" value="1"/>
</dbReference>
<keyword evidence="2" id="KW-0472">Membrane</keyword>
<evidence type="ECO:0000256" key="2">
    <source>
        <dbReference type="SAM" id="Phobius"/>
    </source>
</evidence>
<dbReference type="GeneID" id="27719308"/>
<dbReference type="EMBL" id="JOWA01000154">
    <property type="protein sequence ID" value="KEZ39424.1"/>
    <property type="molecule type" value="Genomic_DNA"/>
</dbReference>
<proteinExistence type="predicted"/>
<sequence>MRRGTKASGSSRHPQTSDQDLESQSSAQDSRPPQPSAQDIEEEPWRYVGYRGYSKFIASDDDFFILRRFASLNIRVALSLQDEIVELERELEKLDDKYTRQGGIDNGSFREDREREGQWYREGEDHRGRDELLSLIHEKLRRYNKFLLQQSALRNYDRAPEKDVKSLFRWHRNHDFKAICTEEQEYLNSTDKTPDGKIKVDTTDLICVVPKDKPPLRRIIDSSLFLRTLKLWEDKKRNVPEDPGLADVSYYSEKRMDRFVTAAIVILGMAMLVAPLWVLQALGDLKKKLVVITVFVSVFLLVVSFAMVAKPFEALAATAA</sequence>
<dbReference type="Proteomes" id="UP000028545">
    <property type="component" value="Unassembled WGS sequence"/>
</dbReference>
<dbReference type="InterPro" id="IPR046529">
    <property type="entry name" value="DUF6594"/>
</dbReference>